<dbReference type="EMBL" id="BARU01012694">
    <property type="protein sequence ID" value="GAH43950.1"/>
    <property type="molecule type" value="Genomic_DNA"/>
</dbReference>
<feature type="non-terminal residue" evidence="2">
    <location>
        <position position="84"/>
    </location>
</feature>
<dbReference type="InterPro" id="IPR035093">
    <property type="entry name" value="RelE/ParE_toxin_dom_sf"/>
</dbReference>
<proteinExistence type="predicted"/>
<accession>X1GGM1</accession>
<dbReference type="InterPro" id="IPR007712">
    <property type="entry name" value="RelE/ParE_toxin"/>
</dbReference>
<name>X1GGM1_9ZZZZ</name>
<keyword evidence="1" id="KW-1277">Toxin-antitoxin system</keyword>
<evidence type="ECO:0008006" key="3">
    <source>
        <dbReference type="Google" id="ProtNLM"/>
    </source>
</evidence>
<organism evidence="2">
    <name type="scientific">marine sediment metagenome</name>
    <dbReference type="NCBI Taxonomy" id="412755"/>
    <lineage>
        <taxon>unclassified sequences</taxon>
        <taxon>metagenomes</taxon>
        <taxon>ecological metagenomes</taxon>
    </lineage>
</organism>
<comment type="caution">
    <text evidence="2">The sequence shown here is derived from an EMBL/GenBank/DDBJ whole genome shotgun (WGS) entry which is preliminary data.</text>
</comment>
<reference evidence="2" key="1">
    <citation type="journal article" date="2014" name="Front. Microbiol.">
        <title>High frequency of phylogenetically diverse reductive dehalogenase-homologous genes in deep subseafloor sedimentary metagenomes.</title>
        <authorList>
            <person name="Kawai M."/>
            <person name="Futagami T."/>
            <person name="Toyoda A."/>
            <person name="Takaki Y."/>
            <person name="Nishi S."/>
            <person name="Hori S."/>
            <person name="Arai W."/>
            <person name="Tsubouchi T."/>
            <person name="Morono Y."/>
            <person name="Uchiyama I."/>
            <person name="Ito T."/>
            <person name="Fujiyama A."/>
            <person name="Inagaki F."/>
            <person name="Takami H."/>
        </authorList>
    </citation>
    <scope>NUCLEOTIDE SEQUENCE</scope>
    <source>
        <strain evidence="2">Expedition CK06-06</strain>
    </source>
</reference>
<dbReference type="Pfam" id="PF05016">
    <property type="entry name" value="ParE_toxin"/>
    <property type="match status" value="1"/>
</dbReference>
<protein>
    <recommendedName>
        <fullName evidence="3">Plasmid stabilization system protein</fullName>
    </recommendedName>
</protein>
<gene>
    <name evidence="2" type="ORF">S03H2_23282</name>
</gene>
<dbReference type="Gene3D" id="3.30.2310.20">
    <property type="entry name" value="RelE-like"/>
    <property type="match status" value="1"/>
</dbReference>
<evidence type="ECO:0000313" key="2">
    <source>
        <dbReference type="EMBL" id="GAH43950.1"/>
    </source>
</evidence>
<evidence type="ECO:0000256" key="1">
    <source>
        <dbReference type="ARBA" id="ARBA00022649"/>
    </source>
</evidence>
<dbReference type="AlphaFoldDB" id="X1GGM1"/>
<sequence>MKYSLSIRKEAEADIAEAYQYYETCRENLGSDFMLCIEESFSRIQKNPKQYKVIYKNVHRALVKRFPYGIYYVVLKKTISVLSV</sequence>